<sequence length="143" mass="16718">MEADDLFEEVEAQGEVSLPSSSPRTLTRDQEVLKEFILTLEILPEVWDSSSKYYKNEKHCKNYWKFTKKNKIDSTIDEVKKKINSLRSNYRKELKKILTSKRSGASTDAVYKPKSWVFHLLHFINKTEQPITQQATQSLFTKA</sequence>
<dbReference type="Proteomes" id="UP000037510">
    <property type="component" value="Unassembled WGS sequence"/>
</dbReference>
<reference evidence="3 4" key="1">
    <citation type="journal article" date="2015" name="Genome Biol. Evol.">
        <title>The genome of winter moth (Operophtera brumata) provides a genomic perspective on sexual dimorphism and phenology.</title>
        <authorList>
            <person name="Derks M.F."/>
            <person name="Smit S."/>
            <person name="Salis L."/>
            <person name="Schijlen E."/>
            <person name="Bossers A."/>
            <person name="Mateman C."/>
            <person name="Pijl A.S."/>
            <person name="de Ridder D."/>
            <person name="Groenen M.A."/>
            <person name="Visser M.E."/>
            <person name="Megens H.J."/>
        </authorList>
    </citation>
    <scope>NUCLEOTIDE SEQUENCE [LARGE SCALE GENOMIC DNA]</scope>
    <source>
        <strain evidence="3">WM2013NL</strain>
        <tissue evidence="3">Head and thorax</tissue>
    </source>
</reference>
<proteinExistence type="predicted"/>
<dbReference type="AlphaFoldDB" id="A0A0L7L2G0"/>
<evidence type="ECO:0000313" key="3">
    <source>
        <dbReference type="EMBL" id="KOB69474.1"/>
    </source>
</evidence>
<dbReference type="PANTHER" id="PTHR21505">
    <property type="entry name" value="MADF DOMAIN-CONTAINING PROTEIN-RELATED"/>
    <property type="match status" value="1"/>
</dbReference>
<dbReference type="EMBL" id="JTDY01003493">
    <property type="protein sequence ID" value="KOB69474.1"/>
    <property type="molecule type" value="Genomic_DNA"/>
</dbReference>
<dbReference type="STRING" id="104452.A0A0L7L2G0"/>
<dbReference type="InterPro" id="IPR006578">
    <property type="entry name" value="MADF-dom"/>
</dbReference>
<dbReference type="PROSITE" id="PS51029">
    <property type="entry name" value="MADF"/>
    <property type="match status" value="1"/>
</dbReference>
<protein>
    <recommendedName>
        <fullName evidence="2">MADF domain-containing protein</fullName>
    </recommendedName>
</protein>
<dbReference type="Pfam" id="PF10545">
    <property type="entry name" value="MADF_DNA_bdg"/>
    <property type="match status" value="1"/>
</dbReference>
<organism evidence="3 4">
    <name type="scientific">Operophtera brumata</name>
    <name type="common">Winter moth</name>
    <name type="synonym">Phalaena brumata</name>
    <dbReference type="NCBI Taxonomy" id="104452"/>
    <lineage>
        <taxon>Eukaryota</taxon>
        <taxon>Metazoa</taxon>
        <taxon>Ecdysozoa</taxon>
        <taxon>Arthropoda</taxon>
        <taxon>Hexapoda</taxon>
        <taxon>Insecta</taxon>
        <taxon>Pterygota</taxon>
        <taxon>Neoptera</taxon>
        <taxon>Endopterygota</taxon>
        <taxon>Lepidoptera</taxon>
        <taxon>Glossata</taxon>
        <taxon>Ditrysia</taxon>
        <taxon>Geometroidea</taxon>
        <taxon>Geometridae</taxon>
        <taxon>Larentiinae</taxon>
        <taxon>Operophtera</taxon>
    </lineage>
</organism>
<feature type="coiled-coil region" evidence="1">
    <location>
        <begin position="69"/>
        <end position="96"/>
    </location>
</feature>
<evidence type="ECO:0000256" key="1">
    <source>
        <dbReference type="SAM" id="Coils"/>
    </source>
</evidence>
<evidence type="ECO:0000259" key="2">
    <source>
        <dbReference type="PROSITE" id="PS51029"/>
    </source>
</evidence>
<feature type="domain" description="MADF" evidence="2">
    <location>
        <begin position="35"/>
        <end position="129"/>
    </location>
</feature>
<dbReference type="SMART" id="SM00595">
    <property type="entry name" value="MADF"/>
    <property type="match status" value="1"/>
</dbReference>
<evidence type="ECO:0000313" key="4">
    <source>
        <dbReference type="Proteomes" id="UP000037510"/>
    </source>
</evidence>
<comment type="caution">
    <text evidence="3">The sequence shown here is derived from an EMBL/GenBank/DDBJ whole genome shotgun (WGS) entry which is preliminary data.</text>
</comment>
<name>A0A0L7L2G0_OPEBR</name>
<accession>A0A0L7L2G0</accession>
<dbReference type="PANTHER" id="PTHR21505:SF8">
    <property type="entry name" value="DPT-YFP REPRESSOR BY OVEREXPRESSION, ISOFORM D-RELATED"/>
    <property type="match status" value="1"/>
</dbReference>
<gene>
    <name evidence="3" type="ORF">OBRU01_17297</name>
</gene>
<keyword evidence="4" id="KW-1185">Reference proteome</keyword>
<keyword evidence="1" id="KW-0175">Coiled coil</keyword>